<evidence type="ECO:0000313" key="2">
    <source>
        <dbReference type="EMBL" id="MBM6577377.1"/>
    </source>
</evidence>
<organism evidence="2 3">
    <name type="scientific">Sphingomonas longa</name>
    <dbReference type="NCBI Taxonomy" id="2778730"/>
    <lineage>
        <taxon>Bacteria</taxon>
        <taxon>Pseudomonadati</taxon>
        <taxon>Pseudomonadota</taxon>
        <taxon>Alphaproteobacteria</taxon>
        <taxon>Sphingomonadales</taxon>
        <taxon>Sphingomonadaceae</taxon>
        <taxon>Sphingomonas</taxon>
    </lineage>
</organism>
<dbReference type="Proteomes" id="UP000763641">
    <property type="component" value="Unassembled WGS sequence"/>
</dbReference>
<dbReference type="RefSeq" id="WP_204199486.1">
    <property type="nucleotide sequence ID" value="NZ_JAFEMC010000004.1"/>
</dbReference>
<accession>A0ABS2D8W9</accession>
<comment type="caution">
    <text evidence="2">The sequence shown here is derived from an EMBL/GenBank/DDBJ whole genome shotgun (WGS) entry which is preliminary data.</text>
</comment>
<feature type="chain" id="PRO_5046306248" description="DUF4402 domain-containing protein" evidence="1">
    <location>
        <begin position="20"/>
        <end position="130"/>
    </location>
</feature>
<name>A0ABS2D8W9_9SPHN</name>
<evidence type="ECO:0008006" key="4">
    <source>
        <dbReference type="Google" id="ProtNLM"/>
    </source>
</evidence>
<dbReference type="EMBL" id="JAFEMC010000004">
    <property type="protein sequence ID" value="MBM6577377.1"/>
    <property type="molecule type" value="Genomic_DNA"/>
</dbReference>
<sequence>MRSMVVTMLCLIVGTGSVAQQAQSDARTFVIKYEIVDGNRVIGRPHIIIADGGTGTVGSGAFALRSTLSRVPGGREDARLVASDLSLRSGGKLMRVASPQVTGQIGKATTVGITRSGQAPLTMTVLVEEQ</sequence>
<protein>
    <recommendedName>
        <fullName evidence="4">DUF4402 domain-containing protein</fullName>
    </recommendedName>
</protein>
<evidence type="ECO:0000256" key="1">
    <source>
        <dbReference type="SAM" id="SignalP"/>
    </source>
</evidence>
<gene>
    <name evidence="2" type="ORF">ILT43_13415</name>
</gene>
<reference evidence="2 3" key="1">
    <citation type="submission" date="2020-12" db="EMBL/GenBank/DDBJ databases">
        <title>Sphingomonas sp.</title>
        <authorList>
            <person name="Kim M.K."/>
        </authorList>
    </citation>
    <scope>NUCLEOTIDE SEQUENCE [LARGE SCALE GENOMIC DNA]</scope>
    <source>
        <strain evidence="2 3">BT552</strain>
    </source>
</reference>
<proteinExistence type="predicted"/>
<evidence type="ECO:0000313" key="3">
    <source>
        <dbReference type="Proteomes" id="UP000763641"/>
    </source>
</evidence>
<keyword evidence="3" id="KW-1185">Reference proteome</keyword>
<feature type="signal peptide" evidence="1">
    <location>
        <begin position="1"/>
        <end position="19"/>
    </location>
</feature>
<keyword evidence="1" id="KW-0732">Signal</keyword>